<keyword evidence="1" id="KW-0812">Transmembrane</keyword>
<protein>
    <submittedName>
        <fullName evidence="2">Uncharacterized protein</fullName>
    </submittedName>
</protein>
<gene>
    <name evidence="2" type="ORF">GCU54_06355</name>
</gene>
<dbReference type="Pfam" id="PF19733">
    <property type="entry name" value="DUF6223"/>
    <property type="match status" value="1"/>
</dbReference>
<reference evidence="2 3" key="1">
    <citation type="submission" date="2019-12" db="EMBL/GenBank/DDBJ databases">
        <title>WGS of CPCC 203550 I12A-02606.</title>
        <authorList>
            <person name="Jiang Z."/>
        </authorList>
    </citation>
    <scope>NUCLEOTIDE SEQUENCE [LARGE SCALE GENOMIC DNA]</scope>
    <source>
        <strain evidence="2 3">I12A-02606</strain>
    </source>
</reference>
<feature type="transmembrane region" description="Helical" evidence="1">
    <location>
        <begin position="24"/>
        <end position="44"/>
    </location>
</feature>
<name>A0A6P0GEG0_9ACTN</name>
<dbReference type="EMBL" id="JAAGWE010000011">
    <property type="protein sequence ID" value="NEM05642.1"/>
    <property type="molecule type" value="Genomic_DNA"/>
</dbReference>
<dbReference type="AlphaFoldDB" id="A0A6P0GEG0"/>
<sequence length="118" mass="11003">MSVLHLLAAPSSLAAGYELGTGRSVPTAAAVVGLVSVLVGGVALARSRRTAALGALVAGPAGAVVGGLHAVNAAGGLGTGNGLAGAVVAVVLGLAGTVLGALALARSRHSAQLDVPAR</sequence>
<dbReference type="Proteomes" id="UP000471126">
    <property type="component" value="Unassembled WGS sequence"/>
</dbReference>
<evidence type="ECO:0000313" key="2">
    <source>
        <dbReference type="EMBL" id="NEM05642.1"/>
    </source>
</evidence>
<dbReference type="InterPro" id="IPR045770">
    <property type="entry name" value="DUF6223"/>
</dbReference>
<feature type="transmembrane region" description="Helical" evidence="1">
    <location>
        <begin position="51"/>
        <end position="71"/>
    </location>
</feature>
<proteinExistence type="predicted"/>
<organism evidence="2 3">
    <name type="scientific">Geodermatophilus normandii</name>
    <dbReference type="NCBI Taxonomy" id="1137989"/>
    <lineage>
        <taxon>Bacteria</taxon>
        <taxon>Bacillati</taxon>
        <taxon>Actinomycetota</taxon>
        <taxon>Actinomycetes</taxon>
        <taxon>Geodermatophilales</taxon>
        <taxon>Geodermatophilaceae</taxon>
        <taxon>Geodermatophilus</taxon>
    </lineage>
</organism>
<keyword evidence="1" id="KW-0472">Membrane</keyword>
<accession>A0A6P0GEG0</accession>
<evidence type="ECO:0000313" key="3">
    <source>
        <dbReference type="Proteomes" id="UP000471126"/>
    </source>
</evidence>
<keyword evidence="1" id="KW-1133">Transmembrane helix</keyword>
<feature type="transmembrane region" description="Helical" evidence="1">
    <location>
        <begin position="83"/>
        <end position="105"/>
    </location>
</feature>
<evidence type="ECO:0000256" key="1">
    <source>
        <dbReference type="SAM" id="Phobius"/>
    </source>
</evidence>
<dbReference type="RefSeq" id="WP_163475796.1">
    <property type="nucleotide sequence ID" value="NZ_JAAGWE010000011.1"/>
</dbReference>
<comment type="caution">
    <text evidence="2">The sequence shown here is derived from an EMBL/GenBank/DDBJ whole genome shotgun (WGS) entry which is preliminary data.</text>
</comment>